<protein>
    <recommendedName>
        <fullName evidence="6">C-CAP/cofactor C-like domain-containing protein</fullName>
    </recommendedName>
</protein>
<dbReference type="AlphaFoldDB" id="A0A9P4XYW7"/>
<dbReference type="InterPro" id="IPR016098">
    <property type="entry name" value="CAP/MinC_C"/>
</dbReference>
<gene>
    <name evidence="7" type="ORF">M406DRAFT_48782</name>
</gene>
<dbReference type="OrthoDB" id="194775at2759"/>
<dbReference type="PANTHER" id="PTHR15139:SF0">
    <property type="entry name" value="TUBULIN-SPECIFIC CHAPERONE C"/>
    <property type="match status" value="1"/>
</dbReference>
<dbReference type="PROSITE" id="PS51329">
    <property type="entry name" value="C_CAP_COFACTOR_C"/>
    <property type="match status" value="1"/>
</dbReference>
<keyword evidence="3" id="KW-0963">Cytoplasm</keyword>
<evidence type="ECO:0000259" key="6">
    <source>
        <dbReference type="PROSITE" id="PS51329"/>
    </source>
</evidence>
<dbReference type="PANTHER" id="PTHR15139">
    <property type="entry name" value="TUBULIN FOLDING COFACTOR C"/>
    <property type="match status" value="1"/>
</dbReference>
<proteinExistence type="inferred from homology"/>
<dbReference type="GO" id="GO:0007023">
    <property type="term" value="P:post-chaperonin tubulin folding pathway"/>
    <property type="evidence" value="ECO:0007669"/>
    <property type="project" value="InterPro"/>
</dbReference>
<dbReference type="InterPro" id="IPR006599">
    <property type="entry name" value="CARP_motif"/>
</dbReference>
<evidence type="ECO:0000256" key="2">
    <source>
        <dbReference type="ARBA" id="ARBA00008848"/>
    </source>
</evidence>
<dbReference type="Proteomes" id="UP000803844">
    <property type="component" value="Unassembled WGS sequence"/>
</dbReference>
<feature type="region of interest" description="Disordered" evidence="5">
    <location>
        <begin position="87"/>
        <end position="118"/>
    </location>
</feature>
<dbReference type="SMART" id="SM00673">
    <property type="entry name" value="CARP"/>
    <property type="match status" value="1"/>
</dbReference>
<keyword evidence="4" id="KW-0143">Chaperone</keyword>
<dbReference type="GO" id="GO:0005737">
    <property type="term" value="C:cytoplasm"/>
    <property type="evidence" value="ECO:0007669"/>
    <property type="project" value="UniProtKB-SubCell"/>
</dbReference>
<evidence type="ECO:0000256" key="3">
    <source>
        <dbReference type="ARBA" id="ARBA00022490"/>
    </source>
</evidence>
<feature type="domain" description="C-CAP/cofactor C-like" evidence="6">
    <location>
        <begin position="183"/>
        <end position="323"/>
    </location>
</feature>
<accession>A0A9P4XYW7</accession>
<reference evidence="7" key="1">
    <citation type="journal article" date="2020" name="Phytopathology">
        <title>Genome sequence of the chestnut blight fungus Cryphonectria parasitica EP155: A fundamental resource for an archetypical invasive plant pathogen.</title>
        <authorList>
            <person name="Crouch J.A."/>
            <person name="Dawe A."/>
            <person name="Aerts A."/>
            <person name="Barry K."/>
            <person name="Churchill A.C.L."/>
            <person name="Grimwood J."/>
            <person name="Hillman B."/>
            <person name="Milgroom M.G."/>
            <person name="Pangilinan J."/>
            <person name="Smith M."/>
            <person name="Salamov A."/>
            <person name="Schmutz J."/>
            <person name="Yadav J."/>
            <person name="Grigoriev I.V."/>
            <person name="Nuss D."/>
        </authorList>
    </citation>
    <scope>NUCLEOTIDE SEQUENCE</scope>
    <source>
        <strain evidence="7">EP155</strain>
    </source>
</reference>
<comment type="subcellular location">
    <subcellularLocation>
        <location evidence="1">Cytoplasm</location>
    </subcellularLocation>
</comment>
<dbReference type="InterPro" id="IPR038397">
    <property type="entry name" value="TBCC_N_sf"/>
</dbReference>
<name>A0A9P4XYW7_CRYP1</name>
<dbReference type="EMBL" id="MU032349">
    <property type="protein sequence ID" value="KAF3763080.1"/>
    <property type="molecule type" value="Genomic_DNA"/>
</dbReference>
<comment type="caution">
    <text evidence="7">The sequence shown here is derived from an EMBL/GenBank/DDBJ whole genome shotgun (WGS) entry which is preliminary data.</text>
</comment>
<evidence type="ECO:0000256" key="5">
    <source>
        <dbReference type="SAM" id="MobiDB-lite"/>
    </source>
</evidence>
<comment type="similarity">
    <text evidence="2">Belongs to the TBCC family.</text>
</comment>
<dbReference type="InterPro" id="IPR027684">
    <property type="entry name" value="TBCC"/>
</dbReference>
<dbReference type="RefSeq" id="XP_040774059.1">
    <property type="nucleotide sequence ID" value="XM_040924375.1"/>
</dbReference>
<dbReference type="Gene3D" id="2.160.20.70">
    <property type="match status" value="1"/>
</dbReference>
<dbReference type="InterPro" id="IPR017901">
    <property type="entry name" value="C-CAP_CF_C-like"/>
</dbReference>
<keyword evidence="8" id="KW-1185">Reference proteome</keyword>
<sequence length="370" mass="40731">MDPKEHFYRRFEAQATALQDDIANLGNIAVTGGERKDATDHILASISRLTNEVSDASEFAPARDQMIYTQALKALREQLNIQTSRLGPDRSRFSFSSKSKEKFLSSSPPINKDPAVGDDENDIAVSASEEDGLGDLPRFDNTKSKNYNAEMASQTGIGIRKPSFSAARDIDISSHQEMHIILPATASRATTSGSITDLQRCVLDMSVPTLHQKDDESTKKRRPKASPFASLAIKNISQSLIIAGHVAGPAHITGVKDSVLVVNARQVRIHECENVSVYLWAGSRPIIEDCKGVRFAEIPTCYQLTNGQEPPNNQWNQVDDFNWLKTEASPNWKTITAQDDAHILAEFWETTVRGGPSLSTNDILRKAGVL</sequence>
<evidence type="ECO:0000313" key="8">
    <source>
        <dbReference type="Proteomes" id="UP000803844"/>
    </source>
</evidence>
<organism evidence="7 8">
    <name type="scientific">Cryphonectria parasitica (strain ATCC 38755 / EP155)</name>
    <dbReference type="NCBI Taxonomy" id="660469"/>
    <lineage>
        <taxon>Eukaryota</taxon>
        <taxon>Fungi</taxon>
        <taxon>Dikarya</taxon>
        <taxon>Ascomycota</taxon>
        <taxon>Pezizomycotina</taxon>
        <taxon>Sordariomycetes</taxon>
        <taxon>Sordariomycetidae</taxon>
        <taxon>Diaporthales</taxon>
        <taxon>Cryphonectriaceae</taxon>
        <taxon>Cryphonectria-Endothia species complex</taxon>
        <taxon>Cryphonectria</taxon>
    </lineage>
</organism>
<dbReference type="InterPro" id="IPR012945">
    <property type="entry name" value="Tubulin-bd_cofactor_C_dom"/>
</dbReference>
<dbReference type="GeneID" id="63841504"/>
<dbReference type="Gene3D" id="1.20.58.1250">
    <property type="entry name" value="Tubulin Binding Cofactor C, N-terminal domain"/>
    <property type="match status" value="1"/>
</dbReference>
<dbReference type="Pfam" id="PF07986">
    <property type="entry name" value="TBCC"/>
    <property type="match status" value="1"/>
</dbReference>
<dbReference type="GO" id="GO:0007021">
    <property type="term" value="P:tubulin complex assembly"/>
    <property type="evidence" value="ECO:0007669"/>
    <property type="project" value="TreeGrafter"/>
</dbReference>
<evidence type="ECO:0000256" key="4">
    <source>
        <dbReference type="ARBA" id="ARBA00023186"/>
    </source>
</evidence>
<evidence type="ECO:0000313" key="7">
    <source>
        <dbReference type="EMBL" id="KAF3763080.1"/>
    </source>
</evidence>
<feature type="compositionally biased region" description="Basic and acidic residues" evidence="5">
    <location>
        <begin position="87"/>
        <end position="103"/>
    </location>
</feature>
<evidence type="ECO:0000256" key="1">
    <source>
        <dbReference type="ARBA" id="ARBA00004496"/>
    </source>
</evidence>